<proteinExistence type="predicted"/>
<dbReference type="SUPFAM" id="SSF53335">
    <property type="entry name" value="S-adenosyl-L-methionine-dependent methyltransferases"/>
    <property type="match status" value="1"/>
</dbReference>
<dbReference type="Pfam" id="PF01189">
    <property type="entry name" value="Methyltr_RsmB-F"/>
    <property type="match status" value="1"/>
</dbReference>
<dbReference type="InterPro" id="IPR023267">
    <property type="entry name" value="RCMT"/>
</dbReference>
<evidence type="ECO:0000259" key="2">
    <source>
        <dbReference type="Pfam" id="PF22458"/>
    </source>
</evidence>
<dbReference type="CDD" id="cd02440">
    <property type="entry name" value="AdoMet_MTases"/>
    <property type="match status" value="1"/>
</dbReference>
<dbReference type="GO" id="GO:0008168">
    <property type="term" value="F:methyltransferase activity"/>
    <property type="evidence" value="ECO:0007669"/>
    <property type="project" value="UniProtKB-KW"/>
</dbReference>
<organism evidence="3 4">
    <name type="scientific">Methylocapsa polymorpha</name>
    <dbReference type="NCBI Taxonomy" id="3080828"/>
    <lineage>
        <taxon>Bacteria</taxon>
        <taxon>Pseudomonadati</taxon>
        <taxon>Pseudomonadota</taxon>
        <taxon>Alphaproteobacteria</taxon>
        <taxon>Hyphomicrobiales</taxon>
        <taxon>Beijerinckiaceae</taxon>
        <taxon>Methylocapsa</taxon>
    </lineage>
</organism>
<reference evidence="3 4" key="1">
    <citation type="submission" date="2023-10" db="EMBL/GenBank/DDBJ databases">
        <title>Novel methanotroph of the genus Methylocapsa from a subarctic wetland.</title>
        <authorList>
            <person name="Belova S.E."/>
            <person name="Oshkin I.Y."/>
            <person name="Miroshnikov K."/>
            <person name="Dedysh S.N."/>
        </authorList>
    </citation>
    <scope>NUCLEOTIDE SEQUENCE [LARGE SCALE GENOMIC DNA]</scope>
    <source>
        <strain evidence="3 4">RX1</strain>
    </source>
</reference>
<accession>A0ABZ0HUV6</accession>
<evidence type="ECO:0000313" key="4">
    <source>
        <dbReference type="Proteomes" id="UP001626536"/>
    </source>
</evidence>
<dbReference type="Proteomes" id="UP001626536">
    <property type="component" value="Chromosome"/>
</dbReference>
<dbReference type="PANTHER" id="PTHR22807">
    <property type="entry name" value="NOP2 YEAST -RELATED NOL1/NOP2/FMU SUN DOMAIN-CONTAINING"/>
    <property type="match status" value="1"/>
</dbReference>
<dbReference type="PANTHER" id="PTHR22807:SF53">
    <property type="entry name" value="RIBOSOMAL RNA SMALL SUBUNIT METHYLTRANSFERASE B-RELATED"/>
    <property type="match status" value="1"/>
</dbReference>
<dbReference type="Pfam" id="PF22458">
    <property type="entry name" value="RsmF-B_ferredox"/>
    <property type="match status" value="1"/>
</dbReference>
<dbReference type="InterPro" id="IPR054728">
    <property type="entry name" value="RsmB-like_ferredoxin"/>
</dbReference>
<feature type="domain" description="SAM-dependent methyltransferase RsmB-F/NOP2-type catalytic core" evidence="1">
    <location>
        <begin position="227"/>
        <end position="427"/>
    </location>
</feature>
<evidence type="ECO:0000259" key="1">
    <source>
        <dbReference type="Pfam" id="PF01189"/>
    </source>
</evidence>
<keyword evidence="3" id="KW-0489">Methyltransferase</keyword>
<dbReference type="Gene3D" id="3.40.50.150">
    <property type="entry name" value="Vaccinia Virus protein VP39"/>
    <property type="match status" value="1"/>
</dbReference>
<feature type="domain" description="Ribosomal RNA small subunit methyltransferase B-like ferredoxin-like" evidence="2">
    <location>
        <begin position="126"/>
        <end position="190"/>
    </location>
</feature>
<dbReference type="EC" id="2.1.1.-" evidence="3"/>
<protein>
    <submittedName>
        <fullName evidence="3">RsmB/NOP family class I SAM-dependent RNA methyltransferase</fullName>
        <ecNumber evidence="3">2.1.1.-</ecNumber>
    </submittedName>
</protein>
<dbReference type="RefSeq" id="WP_407339998.1">
    <property type="nucleotide sequence ID" value="NZ_CP136862.1"/>
</dbReference>
<sequence>MTPGARVAAAIEVLDDIEARRRPAADALKDWGLSHRFAGSKDRSAIGTLVFDALRRRASSAFIMGVETPRAIMLGAMRQVRGMSVDEIAALCTGQAHAPSTLTEAESERLASADLAGAPVHVAGDFPEWLEPSFIAVFGEAAVAEASALAARAPLDLRVNTLKGTRDKALASLAHLQPQPTPLSPLGLRLPLTSDGRGPALAAEPAYVKGLVEIQDEASQLAALLAAAKPGEQALDLCAGAGGKTLALAALMQNKGQIYATDSDGRRLMPIYARLERAGARNVQVRPQRRGGEGLSDLEGRCDLVLVDAPCTGTGAWRRNPDAKWRVRPGALDQRIADQDQALVEAARFVKPRGRILYVTCSVLREENEDRLAAFLAAHPEFKSLPARDMAEQAELPGLVAFASRFGEGLRLTPLTSETDGFFIAMLVRS</sequence>
<gene>
    <name evidence="3" type="ORF">RZS28_04160</name>
</gene>
<dbReference type="PRINTS" id="PR02008">
    <property type="entry name" value="RCMTFAMILY"/>
</dbReference>
<keyword evidence="4" id="KW-1185">Reference proteome</keyword>
<dbReference type="InterPro" id="IPR049560">
    <property type="entry name" value="MeTrfase_RsmB-F_NOP2_cat"/>
</dbReference>
<evidence type="ECO:0000313" key="3">
    <source>
        <dbReference type="EMBL" id="WOJ90498.1"/>
    </source>
</evidence>
<dbReference type="InterPro" id="IPR029063">
    <property type="entry name" value="SAM-dependent_MTases_sf"/>
</dbReference>
<dbReference type="EMBL" id="CP136862">
    <property type="protein sequence ID" value="WOJ90498.1"/>
    <property type="molecule type" value="Genomic_DNA"/>
</dbReference>
<keyword evidence="3" id="KW-0808">Transferase</keyword>
<name>A0ABZ0HUV6_9HYPH</name>
<dbReference type="GO" id="GO:0032259">
    <property type="term" value="P:methylation"/>
    <property type="evidence" value="ECO:0007669"/>
    <property type="project" value="UniProtKB-KW"/>
</dbReference>